<sequence length="118" mass="13724">MWGRTSFKGKGYYKKMSRSPVTWIKQLKDSWMDRWQQTPHIQVKGLSSYMKMNNIFKYEVNTPLGILFEPFCKYSKLISNGGCTIFVCTIKGMRVQVFNVPPLLVYIFCVSKSNGSIF</sequence>
<evidence type="ECO:0000313" key="1">
    <source>
        <dbReference type="EMBL" id="CAH9052448.1"/>
    </source>
</evidence>
<evidence type="ECO:0000313" key="2">
    <source>
        <dbReference type="Proteomes" id="UP001152484"/>
    </source>
</evidence>
<gene>
    <name evidence="1" type="ORF">CEURO_LOCUS343</name>
</gene>
<accession>A0A9P0VSJ3</accession>
<organism evidence="1 2">
    <name type="scientific">Cuscuta europaea</name>
    <name type="common">European dodder</name>
    <dbReference type="NCBI Taxonomy" id="41803"/>
    <lineage>
        <taxon>Eukaryota</taxon>
        <taxon>Viridiplantae</taxon>
        <taxon>Streptophyta</taxon>
        <taxon>Embryophyta</taxon>
        <taxon>Tracheophyta</taxon>
        <taxon>Spermatophyta</taxon>
        <taxon>Magnoliopsida</taxon>
        <taxon>eudicotyledons</taxon>
        <taxon>Gunneridae</taxon>
        <taxon>Pentapetalae</taxon>
        <taxon>asterids</taxon>
        <taxon>lamiids</taxon>
        <taxon>Solanales</taxon>
        <taxon>Convolvulaceae</taxon>
        <taxon>Cuscuteae</taxon>
        <taxon>Cuscuta</taxon>
        <taxon>Cuscuta subgen. Cuscuta</taxon>
    </lineage>
</organism>
<dbReference type="EMBL" id="CAMAPE010000002">
    <property type="protein sequence ID" value="CAH9052448.1"/>
    <property type="molecule type" value="Genomic_DNA"/>
</dbReference>
<reference evidence="1" key="1">
    <citation type="submission" date="2022-07" db="EMBL/GenBank/DDBJ databases">
        <authorList>
            <person name="Macas J."/>
            <person name="Novak P."/>
            <person name="Neumann P."/>
        </authorList>
    </citation>
    <scope>NUCLEOTIDE SEQUENCE</scope>
</reference>
<dbReference type="Proteomes" id="UP001152484">
    <property type="component" value="Unassembled WGS sequence"/>
</dbReference>
<dbReference type="OrthoDB" id="10591116at2759"/>
<comment type="caution">
    <text evidence="1">The sequence shown here is derived from an EMBL/GenBank/DDBJ whole genome shotgun (WGS) entry which is preliminary data.</text>
</comment>
<proteinExistence type="predicted"/>
<protein>
    <submittedName>
        <fullName evidence="1">Uncharacterized protein</fullName>
    </submittedName>
</protein>
<keyword evidence="2" id="KW-1185">Reference proteome</keyword>
<name>A0A9P0VSJ3_CUSEU</name>
<dbReference type="AlphaFoldDB" id="A0A9P0VSJ3"/>